<keyword evidence="3" id="KW-1185">Reference proteome</keyword>
<dbReference type="RefSeq" id="WP_111526041.1">
    <property type="nucleotide sequence ID" value="NZ_CP032364.1"/>
</dbReference>
<dbReference type="PANTHER" id="PTHR43000">
    <property type="entry name" value="DTDP-D-GLUCOSE 4,6-DEHYDRATASE-RELATED"/>
    <property type="match status" value="1"/>
</dbReference>
<dbReference type="KEGG" id="lua:D4A81_00450"/>
<dbReference type="EMBL" id="CP032364">
    <property type="protein sequence ID" value="AYA98526.1"/>
    <property type="molecule type" value="Genomic_DNA"/>
</dbReference>
<name>A0A385PX23_9FIRM</name>
<evidence type="ECO:0000313" key="3">
    <source>
        <dbReference type="Proteomes" id="UP000265562"/>
    </source>
</evidence>
<protein>
    <submittedName>
        <fullName evidence="2">NAD(P)-dependent oxidoreductase</fullName>
    </submittedName>
</protein>
<gene>
    <name evidence="2" type="ORF">D4A81_00450</name>
</gene>
<sequence length="316" mass="36157">MRILITGAASFLGSHLVEYFLDRGDDVLALVRENARGRERLSKYEEKPNFKTIVLDMMDIEGLEEDFDICIHLAWGGIGKAGRMDRAIQSENIEAAKILMKLCKEKNAKRMLFAGSQAEYGQTLEDIQKRYGENFDIKDIDMQYEDSPTFPKSEYGKAKLELKRELKTLGDKLGIEYVHMRIFSVFGKGDHETSLISSCINNFMKNKDVYIGECKQAWNYIYIKDLCQAVYLLSKKDLESKYVFNIASENNRVLMDYVNNMKDILKSKSSIIVEKREAASEGTPFLNPDISKLKEIGFKEVYGFEGGIIEMCDIKA</sequence>
<dbReference type="InterPro" id="IPR036291">
    <property type="entry name" value="NAD(P)-bd_dom_sf"/>
</dbReference>
<proteinExistence type="inferred from homology"/>
<dbReference type="AlphaFoldDB" id="A0A385PX23"/>
<dbReference type="OrthoDB" id="9789543at2"/>
<organism evidence="2 3">
    <name type="scientific">Lachnoanaerobaculum umeaense</name>
    <dbReference type="NCBI Taxonomy" id="617123"/>
    <lineage>
        <taxon>Bacteria</taxon>
        <taxon>Bacillati</taxon>
        <taxon>Bacillota</taxon>
        <taxon>Clostridia</taxon>
        <taxon>Lachnospirales</taxon>
        <taxon>Lachnospiraceae</taxon>
        <taxon>Lachnoanaerobaculum</taxon>
    </lineage>
</organism>
<accession>A0A385PX23</accession>
<reference evidence="2 3" key="1">
    <citation type="submission" date="2018-09" db="EMBL/GenBank/DDBJ databases">
        <title>Genome sequencing of Lachnoanaerobaculum umeaense DSM 23576.</title>
        <authorList>
            <person name="Kook J.-K."/>
            <person name="Park S.-N."/>
            <person name="Lim Y.K."/>
        </authorList>
    </citation>
    <scope>NUCLEOTIDE SEQUENCE [LARGE SCALE GENOMIC DNA]</scope>
    <source>
        <strain evidence="3">DSM 23576 \ CCUG 58757</strain>
    </source>
</reference>
<dbReference type="Proteomes" id="UP000265562">
    <property type="component" value="Chromosome"/>
</dbReference>
<dbReference type="SUPFAM" id="SSF51735">
    <property type="entry name" value="NAD(P)-binding Rossmann-fold domains"/>
    <property type="match status" value="1"/>
</dbReference>
<evidence type="ECO:0000313" key="2">
    <source>
        <dbReference type="EMBL" id="AYA98526.1"/>
    </source>
</evidence>
<evidence type="ECO:0000256" key="1">
    <source>
        <dbReference type="ARBA" id="ARBA00007637"/>
    </source>
</evidence>
<dbReference type="InterPro" id="IPR001509">
    <property type="entry name" value="Epimerase_deHydtase"/>
</dbReference>
<comment type="similarity">
    <text evidence="1">Belongs to the NAD(P)-dependent epimerase/dehydratase family.</text>
</comment>
<dbReference type="Pfam" id="PF01370">
    <property type="entry name" value="Epimerase"/>
    <property type="match status" value="1"/>
</dbReference>
<dbReference type="Gene3D" id="3.40.50.720">
    <property type="entry name" value="NAD(P)-binding Rossmann-like Domain"/>
    <property type="match status" value="1"/>
</dbReference>